<reference evidence="3 4" key="1">
    <citation type="submission" date="2021-04" db="EMBL/GenBank/DDBJ databases">
        <title>Ruania sp. nov., isolated from sandy soil of mangrove forest.</title>
        <authorList>
            <person name="Ge X."/>
            <person name="Huang R."/>
            <person name="Liu W."/>
        </authorList>
    </citation>
    <scope>NUCLEOTIDE SEQUENCE [LARGE SCALE GENOMIC DNA]</scope>
    <source>
        <strain evidence="3 4">N2-46</strain>
    </source>
</reference>
<dbReference type="Proteomes" id="UP000826651">
    <property type="component" value="Unassembled WGS sequence"/>
</dbReference>
<evidence type="ECO:0000313" key="4">
    <source>
        <dbReference type="Proteomes" id="UP000826651"/>
    </source>
</evidence>
<sequence>MTPEELWAVWVTAGATILAALVPGVLFFVELRGRKAAEAKLAERVTTDETAEVRRVPVWYQYVEIGLPVPGSDGVVRQPVDVEVYAHNLSADPIFDVKLHVAKTYNNFPPEAATPVPGYRPLPDVIGHQVLLLPQHQMGARLEGFGYASAHPGWEVVPPCYVSFKDVRGRRWWRSYSDEVEELGTTDEMHRRLRDLAEASRPRPPSPLRRAAAWLRRRLPVRARAAEPSSDEPAVDNDEQRVSAEGD</sequence>
<feature type="compositionally biased region" description="Basic and acidic residues" evidence="1">
    <location>
        <begin position="238"/>
        <end position="247"/>
    </location>
</feature>
<feature type="region of interest" description="Disordered" evidence="1">
    <location>
        <begin position="223"/>
        <end position="247"/>
    </location>
</feature>
<gene>
    <name evidence="3" type="ORF">KCQ71_07380</name>
</gene>
<protein>
    <submittedName>
        <fullName evidence="3">Uncharacterized protein</fullName>
    </submittedName>
</protein>
<proteinExistence type="predicted"/>
<keyword evidence="2" id="KW-0472">Membrane</keyword>
<dbReference type="EMBL" id="JAGSHT010000007">
    <property type="protein sequence ID" value="MBZ2195969.1"/>
    <property type="molecule type" value="Genomic_DNA"/>
</dbReference>
<comment type="caution">
    <text evidence="3">The sequence shown here is derived from an EMBL/GenBank/DDBJ whole genome shotgun (WGS) entry which is preliminary data.</text>
</comment>
<evidence type="ECO:0000256" key="1">
    <source>
        <dbReference type="SAM" id="MobiDB-lite"/>
    </source>
</evidence>
<dbReference type="RefSeq" id="WP_223404398.1">
    <property type="nucleotide sequence ID" value="NZ_JAGSHT010000007.1"/>
</dbReference>
<name>A0ABS7S8L5_9MICO</name>
<keyword evidence="2" id="KW-0812">Transmembrane</keyword>
<evidence type="ECO:0000313" key="3">
    <source>
        <dbReference type="EMBL" id="MBZ2195969.1"/>
    </source>
</evidence>
<keyword evidence="2" id="KW-1133">Transmembrane helix</keyword>
<keyword evidence="4" id="KW-1185">Reference proteome</keyword>
<accession>A0ABS7S8L5</accession>
<evidence type="ECO:0000256" key="2">
    <source>
        <dbReference type="SAM" id="Phobius"/>
    </source>
</evidence>
<organism evidence="3 4">
    <name type="scientific">Occultella gossypii</name>
    <dbReference type="NCBI Taxonomy" id="2800820"/>
    <lineage>
        <taxon>Bacteria</taxon>
        <taxon>Bacillati</taxon>
        <taxon>Actinomycetota</taxon>
        <taxon>Actinomycetes</taxon>
        <taxon>Micrococcales</taxon>
        <taxon>Ruaniaceae</taxon>
        <taxon>Occultella</taxon>
    </lineage>
</organism>
<feature type="transmembrane region" description="Helical" evidence="2">
    <location>
        <begin position="6"/>
        <end position="29"/>
    </location>
</feature>